<keyword evidence="1" id="KW-0732">Signal</keyword>
<dbReference type="STRING" id="188906.SAMN04488526_2744"/>
<dbReference type="AlphaFoldDB" id="A0A1H7QDY2"/>
<name>A0A1H7QDY2_9RHOB</name>
<feature type="domain" description="DUF302" evidence="2">
    <location>
        <begin position="66"/>
        <end position="122"/>
    </location>
</feature>
<reference evidence="3 4" key="1">
    <citation type="submission" date="2016-10" db="EMBL/GenBank/DDBJ databases">
        <authorList>
            <person name="de Groot N.N."/>
        </authorList>
    </citation>
    <scope>NUCLEOTIDE SEQUENCE [LARGE SCALE GENOMIC DNA]</scope>
    <source>
        <strain evidence="3 4">DSM 14858</strain>
    </source>
</reference>
<evidence type="ECO:0000256" key="1">
    <source>
        <dbReference type="SAM" id="SignalP"/>
    </source>
</evidence>
<evidence type="ECO:0000259" key="2">
    <source>
        <dbReference type="Pfam" id="PF03625"/>
    </source>
</evidence>
<sequence>MLIRTALLSLALAWPSFAQTVADIAPRDGWSVTATDKTFDELVAATRAAAKAGKMAVVTMAGPTDAAANRGITIPGNRVIGLYNNDFAVRVLRLSTAAMIEAPIRMYVTENADGTASLSYKLPSDVLAPYMSEAPGLDSIAAEIDAAFAAVAQSATE</sequence>
<evidence type="ECO:0000313" key="3">
    <source>
        <dbReference type="EMBL" id="SEL46039.1"/>
    </source>
</evidence>
<gene>
    <name evidence="3" type="ORF">SAMN04488526_2744</name>
</gene>
<protein>
    <submittedName>
        <fullName evidence="3">Uncharacterized conserved protein, DUF302 family</fullName>
    </submittedName>
</protein>
<dbReference type="EMBL" id="FNZQ01000005">
    <property type="protein sequence ID" value="SEL46039.1"/>
    <property type="molecule type" value="Genomic_DNA"/>
</dbReference>
<feature type="signal peptide" evidence="1">
    <location>
        <begin position="1"/>
        <end position="18"/>
    </location>
</feature>
<dbReference type="Gene3D" id="3.30.310.70">
    <property type="entry name" value="TT1751-like domain"/>
    <property type="match status" value="1"/>
</dbReference>
<keyword evidence="4" id="KW-1185">Reference proteome</keyword>
<dbReference type="Pfam" id="PF03625">
    <property type="entry name" value="DUF302"/>
    <property type="match status" value="1"/>
</dbReference>
<dbReference type="RefSeq" id="WP_092763663.1">
    <property type="nucleotide sequence ID" value="NZ_FNZQ01000005.1"/>
</dbReference>
<feature type="chain" id="PRO_5011737595" evidence="1">
    <location>
        <begin position="19"/>
        <end position="157"/>
    </location>
</feature>
<dbReference type="Proteomes" id="UP000199283">
    <property type="component" value="Unassembled WGS sequence"/>
</dbReference>
<accession>A0A1H7QDY2</accession>
<dbReference type="SUPFAM" id="SSF103247">
    <property type="entry name" value="TT1751-like"/>
    <property type="match status" value="1"/>
</dbReference>
<evidence type="ECO:0000313" key="4">
    <source>
        <dbReference type="Proteomes" id="UP000199283"/>
    </source>
</evidence>
<proteinExistence type="predicted"/>
<dbReference type="InterPro" id="IPR005180">
    <property type="entry name" value="DUF302"/>
</dbReference>
<dbReference type="OrthoDB" id="5783872at2"/>
<dbReference type="InterPro" id="IPR035923">
    <property type="entry name" value="TT1751-like_sf"/>
</dbReference>
<organism evidence="3 4">
    <name type="scientific">Jannaschia helgolandensis</name>
    <dbReference type="NCBI Taxonomy" id="188906"/>
    <lineage>
        <taxon>Bacteria</taxon>
        <taxon>Pseudomonadati</taxon>
        <taxon>Pseudomonadota</taxon>
        <taxon>Alphaproteobacteria</taxon>
        <taxon>Rhodobacterales</taxon>
        <taxon>Roseobacteraceae</taxon>
        <taxon>Jannaschia</taxon>
    </lineage>
</organism>